<name>A0A841FDF1_9ACTN</name>
<keyword evidence="3" id="KW-1185">Reference proteome</keyword>
<evidence type="ECO:0000256" key="1">
    <source>
        <dbReference type="SAM" id="MobiDB-lite"/>
    </source>
</evidence>
<dbReference type="Proteomes" id="UP000548476">
    <property type="component" value="Unassembled WGS sequence"/>
</dbReference>
<comment type="caution">
    <text evidence="2">The sequence shown here is derived from an EMBL/GenBank/DDBJ whole genome shotgun (WGS) entry which is preliminary data.</text>
</comment>
<sequence>MAEVSTLRPRNTRGTVDGGEPVDPSLARRRPGRSFRSATRRIRFGELVDGRWYVELEWQAYECRAYATQQQAVAVAGQLQQRFSSLLRAA</sequence>
<accession>A0A841FDF1</accession>
<proteinExistence type="predicted"/>
<gene>
    <name evidence="2" type="ORF">HNR73_001325</name>
</gene>
<evidence type="ECO:0000313" key="3">
    <source>
        <dbReference type="Proteomes" id="UP000548476"/>
    </source>
</evidence>
<dbReference type="EMBL" id="JACHGT010000003">
    <property type="protein sequence ID" value="MBB6033475.1"/>
    <property type="molecule type" value="Genomic_DNA"/>
</dbReference>
<feature type="region of interest" description="Disordered" evidence="1">
    <location>
        <begin position="1"/>
        <end position="31"/>
    </location>
</feature>
<reference evidence="2 3" key="1">
    <citation type="submission" date="2020-08" db="EMBL/GenBank/DDBJ databases">
        <title>Genomic Encyclopedia of Type Strains, Phase IV (KMG-IV): sequencing the most valuable type-strain genomes for metagenomic binning, comparative biology and taxonomic classification.</title>
        <authorList>
            <person name="Goeker M."/>
        </authorList>
    </citation>
    <scope>NUCLEOTIDE SEQUENCE [LARGE SCALE GENOMIC DNA]</scope>
    <source>
        <strain evidence="2 3">YIM 65646</strain>
    </source>
</reference>
<protein>
    <submittedName>
        <fullName evidence="2">Uncharacterized protein</fullName>
    </submittedName>
</protein>
<organism evidence="2 3">
    <name type="scientific">Phytomonospora endophytica</name>
    <dbReference type="NCBI Taxonomy" id="714109"/>
    <lineage>
        <taxon>Bacteria</taxon>
        <taxon>Bacillati</taxon>
        <taxon>Actinomycetota</taxon>
        <taxon>Actinomycetes</taxon>
        <taxon>Micromonosporales</taxon>
        <taxon>Micromonosporaceae</taxon>
        <taxon>Phytomonospora</taxon>
    </lineage>
</organism>
<dbReference type="AlphaFoldDB" id="A0A841FDF1"/>
<evidence type="ECO:0000313" key="2">
    <source>
        <dbReference type="EMBL" id="MBB6033475.1"/>
    </source>
</evidence>
<dbReference type="RefSeq" id="WP_184786386.1">
    <property type="nucleotide sequence ID" value="NZ_BONT01000015.1"/>
</dbReference>